<feature type="region of interest" description="Disordered" evidence="1">
    <location>
        <begin position="1"/>
        <end position="23"/>
    </location>
</feature>
<gene>
    <name evidence="2" type="ORF">LITE_LOCUS27212</name>
</gene>
<evidence type="ECO:0000256" key="1">
    <source>
        <dbReference type="SAM" id="MobiDB-lite"/>
    </source>
</evidence>
<organism evidence="2 3">
    <name type="scientific">Linum tenue</name>
    <dbReference type="NCBI Taxonomy" id="586396"/>
    <lineage>
        <taxon>Eukaryota</taxon>
        <taxon>Viridiplantae</taxon>
        <taxon>Streptophyta</taxon>
        <taxon>Embryophyta</taxon>
        <taxon>Tracheophyta</taxon>
        <taxon>Spermatophyta</taxon>
        <taxon>Magnoliopsida</taxon>
        <taxon>eudicotyledons</taxon>
        <taxon>Gunneridae</taxon>
        <taxon>Pentapetalae</taxon>
        <taxon>rosids</taxon>
        <taxon>fabids</taxon>
        <taxon>Malpighiales</taxon>
        <taxon>Linaceae</taxon>
        <taxon>Linum</taxon>
    </lineage>
</organism>
<accession>A0AAV0M6D1</accession>
<sequence>MEDFERKVSLADDSMETDGVTKSSNSSQTLLLLRRFLQIQQRRAQAYATLKRCRRIGRYRGLR</sequence>
<dbReference type="EMBL" id="CAMGYJ010000007">
    <property type="protein sequence ID" value="CAI0442298.1"/>
    <property type="molecule type" value="Genomic_DNA"/>
</dbReference>
<comment type="caution">
    <text evidence="2">The sequence shown here is derived from an EMBL/GenBank/DDBJ whole genome shotgun (WGS) entry which is preliminary data.</text>
</comment>
<evidence type="ECO:0000313" key="2">
    <source>
        <dbReference type="EMBL" id="CAI0442298.1"/>
    </source>
</evidence>
<reference evidence="2" key="1">
    <citation type="submission" date="2022-08" db="EMBL/GenBank/DDBJ databases">
        <authorList>
            <person name="Gutierrez-Valencia J."/>
        </authorList>
    </citation>
    <scope>NUCLEOTIDE SEQUENCE</scope>
</reference>
<feature type="compositionally biased region" description="Basic and acidic residues" evidence="1">
    <location>
        <begin position="1"/>
        <end position="10"/>
    </location>
</feature>
<evidence type="ECO:0000313" key="3">
    <source>
        <dbReference type="Proteomes" id="UP001154282"/>
    </source>
</evidence>
<dbReference type="AlphaFoldDB" id="A0AAV0M6D1"/>
<keyword evidence="3" id="KW-1185">Reference proteome</keyword>
<dbReference type="Proteomes" id="UP001154282">
    <property type="component" value="Unassembled WGS sequence"/>
</dbReference>
<protein>
    <submittedName>
        <fullName evidence="2">Uncharacterized protein</fullName>
    </submittedName>
</protein>
<name>A0AAV0M6D1_9ROSI</name>
<proteinExistence type="predicted"/>